<keyword evidence="3" id="KW-0805">Transcription regulation</keyword>
<protein>
    <submittedName>
        <fullName evidence="7">GntR family transcriptional regulator</fullName>
    </submittedName>
</protein>
<dbReference type="OrthoDB" id="594134at2"/>
<name>A0A127V9J3_9SPHI</name>
<evidence type="ECO:0000259" key="6">
    <source>
        <dbReference type="PROSITE" id="PS50949"/>
    </source>
</evidence>
<evidence type="ECO:0000256" key="2">
    <source>
        <dbReference type="ARBA" id="ARBA00022898"/>
    </source>
</evidence>
<dbReference type="Gene3D" id="1.10.10.10">
    <property type="entry name" value="Winged helix-like DNA-binding domain superfamily/Winged helix DNA-binding domain"/>
    <property type="match status" value="1"/>
</dbReference>
<dbReference type="PRINTS" id="PR00035">
    <property type="entry name" value="HTHGNTR"/>
</dbReference>
<dbReference type="InterPro" id="IPR000524">
    <property type="entry name" value="Tscrpt_reg_HTH_GntR"/>
</dbReference>
<keyword evidence="8" id="KW-1185">Reference proteome</keyword>
<dbReference type="PROSITE" id="PS50949">
    <property type="entry name" value="HTH_GNTR"/>
    <property type="match status" value="1"/>
</dbReference>
<dbReference type="CDD" id="cd00609">
    <property type="entry name" value="AAT_like"/>
    <property type="match status" value="1"/>
</dbReference>
<evidence type="ECO:0000256" key="1">
    <source>
        <dbReference type="ARBA" id="ARBA00005384"/>
    </source>
</evidence>
<dbReference type="SUPFAM" id="SSF46785">
    <property type="entry name" value="Winged helix' DNA-binding domain"/>
    <property type="match status" value="1"/>
</dbReference>
<dbReference type="InterPro" id="IPR015424">
    <property type="entry name" value="PyrdxlP-dep_Trfase"/>
</dbReference>
<dbReference type="PANTHER" id="PTHR46577">
    <property type="entry name" value="HTH-TYPE TRANSCRIPTIONAL REGULATORY PROTEIN GABR"/>
    <property type="match status" value="1"/>
</dbReference>
<dbReference type="GO" id="GO:0003677">
    <property type="term" value="F:DNA binding"/>
    <property type="evidence" value="ECO:0007669"/>
    <property type="project" value="UniProtKB-KW"/>
</dbReference>
<evidence type="ECO:0000256" key="5">
    <source>
        <dbReference type="ARBA" id="ARBA00023163"/>
    </source>
</evidence>
<proteinExistence type="inferred from homology"/>
<dbReference type="Pfam" id="PF00155">
    <property type="entry name" value="Aminotran_1_2"/>
    <property type="match status" value="1"/>
</dbReference>
<evidence type="ECO:0000313" key="8">
    <source>
        <dbReference type="Proteomes" id="UP000071561"/>
    </source>
</evidence>
<accession>A0A127V9J3</accession>
<dbReference type="SUPFAM" id="SSF53383">
    <property type="entry name" value="PLP-dependent transferases"/>
    <property type="match status" value="1"/>
</dbReference>
<keyword evidence="5" id="KW-0804">Transcription</keyword>
<dbReference type="InterPro" id="IPR004839">
    <property type="entry name" value="Aminotransferase_I/II_large"/>
</dbReference>
<evidence type="ECO:0000256" key="4">
    <source>
        <dbReference type="ARBA" id="ARBA00023125"/>
    </source>
</evidence>
<dbReference type="InterPro" id="IPR036390">
    <property type="entry name" value="WH_DNA-bd_sf"/>
</dbReference>
<dbReference type="RefSeq" id="WP_068397447.1">
    <property type="nucleotide sequence ID" value="NZ_CP014504.1"/>
</dbReference>
<dbReference type="InterPro" id="IPR051446">
    <property type="entry name" value="HTH_trans_reg/aminotransferase"/>
</dbReference>
<dbReference type="Pfam" id="PF00392">
    <property type="entry name" value="GntR"/>
    <property type="match status" value="1"/>
</dbReference>
<dbReference type="Proteomes" id="UP000071561">
    <property type="component" value="Chromosome"/>
</dbReference>
<keyword evidence="2" id="KW-0663">Pyridoxal phosphate</keyword>
<sequence>MNSPIINQLFADLSFDRSAERAVYLQLADTLLSLIRGGKLRSGQKLPGSRDLADLLKINRITVTKAYEELQMQGWLESAIGRGTFVSSHVADHAPEKLKSITSTSSKTAGFTFQPRDYPDTLIETIVPGLHLDDGYPDPRLAPLKEFYRAYRNQLTRSGLYPKFGNYGNPAGPYPYRQAIAEYLNTTRGLKTTPENILSVRGTLMGINLICNALISPGDIVVSEIPGWRRAEHNFLHAGAKLIRIPVDEHGLIVDELRKICTKQKIRMVYVTPHHQYPTTVSLRIDRRLELLRLANEYGFIIFEDDYDFDFHFKHRPLLPLASADENGMVIYCGSFSKSFSPAFRMGYLVAAENIIEHLAKVRILLDRQGDHVLDNAMADLLNDGTIQRYLRKTLSTYKERRDFFCNLLSNQLKEAINFTPPEGGMSVWTTFDKSINLEKLAKNAYREGLLLSDGKAHKYQDYDTNAIRLGFASSTKEDLARSVEIIKRLIS</sequence>
<gene>
    <name evidence="7" type="ORF">AY601_1043</name>
</gene>
<evidence type="ECO:0000313" key="7">
    <source>
        <dbReference type="EMBL" id="AMP97974.1"/>
    </source>
</evidence>
<dbReference type="PATRIC" id="fig|188932.3.peg.1077"/>
<dbReference type="KEGG" id="pcm:AY601_1043"/>
<dbReference type="PANTHER" id="PTHR46577:SF2">
    <property type="entry name" value="TRANSCRIPTIONAL REGULATORY PROTEIN"/>
    <property type="match status" value="1"/>
</dbReference>
<feature type="domain" description="HTH gntR-type" evidence="6">
    <location>
        <begin position="21"/>
        <end position="89"/>
    </location>
</feature>
<evidence type="ECO:0000256" key="3">
    <source>
        <dbReference type="ARBA" id="ARBA00023015"/>
    </source>
</evidence>
<dbReference type="GO" id="GO:0003700">
    <property type="term" value="F:DNA-binding transcription factor activity"/>
    <property type="evidence" value="ECO:0007669"/>
    <property type="project" value="InterPro"/>
</dbReference>
<comment type="similarity">
    <text evidence="1">In the C-terminal section; belongs to the class-I pyridoxal-phosphate-dependent aminotransferase family.</text>
</comment>
<dbReference type="InterPro" id="IPR015421">
    <property type="entry name" value="PyrdxlP-dep_Trfase_major"/>
</dbReference>
<dbReference type="InterPro" id="IPR036388">
    <property type="entry name" value="WH-like_DNA-bd_sf"/>
</dbReference>
<dbReference type="AlphaFoldDB" id="A0A127V9J3"/>
<organism evidence="7 8">
    <name type="scientific">Pedobacter cryoconitis</name>
    <dbReference type="NCBI Taxonomy" id="188932"/>
    <lineage>
        <taxon>Bacteria</taxon>
        <taxon>Pseudomonadati</taxon>
        <taxon>Bacteroidota</taxon>
        <taxon>Sphingobacteriia</taxon>
        <taxon>Sphingobacteriales</taxon>
        <taxon>Sphingobacteriaceae</taxon>
        <taxon>Pedobacter</taxon>
    </lineage>
</organism>
<keyword evidence="4" id="KW-0238">DNA-binding</keyword>
<dbReference type="EMBL" id="CP014504">
    <property type="protein sequence ID" value="AMP97974.1"/>
    <property type="molecule type" value="Genomic_DNA"/>
</dbReference>
<dbReference type="Gene3D" id="3.40.640.10">
    <property type="entry name" value="Type I PLP-dependent aspartate aminotransferase-like (Major domain)"/>
    <property type="match status" value="1"/>
</dbReference>
<dbReference type="SMART" id="SM00345">
    <property type="entry name" value="HTH_GNTR"/>
    <property type="match status" value="1"/>
</dbReference>
<dbReference type="CDD" id="cd07377">
    <property type="entry name" value="WHTH_GntR"/>
    <property type="match status" value="1"/>
</dbReference>
<reference evidence="7 8" key="1">
    <citation type="submission" date="2016-03" db="EMBL/GenBank/DDBJ databases">
        <title>Complete genome sequence of Pedobacter cryoconitis PAMC 27485.</title>
        <authorList>
            <person name="Lee J."/>
            <person name="Kim O.-S."/>
        </authorList>
    </citation>
    <scope>NUCLEOTIDE SEQUENCE [LARGE SCALE GENOMIC DNA]</scope>
    <source>
        <strain evidence="7 8">PAMC 27485</strain>
    </source>
</reference>
<dbReference type="GO" id="GO:0030170">
    <property type="term" value="F:pyridoxal phosphate binding"/>
    <property type="evidence" value="ECO:0007669"/>
    <property type="project" value="InterPro"/>
</dbReference>